<accession>A0A1M7RYR8</accession>
<keyword evidence="2" id="KW-1185">Reference proteome</keyword>
<dbReference type="Proteomes" id="UP000184391">
    <property type="component" value="Unassembled WGS sequence"/>
</dbReference>
<dbReference type="AlphaFoldDB" id="A0A1M7RYR8"/>
<proteinExistence type="predicted"/>
<evidence type="ECO:0000313" key="1">
    <source>
        <dbReference type="EMBL" id="SHN51192.1"/>
    </source>
</evidence>
<reference evidence="2" key="1">
    <citation type="submission" date="2016-12" db="EMBL/GenBank/DDBJ databases">
        <authorList>
            <person name="Varghese N."/>
            <person name="Submissions S."/>
        </authorList>
    </citation>
    <scope>NUCLEOTIDE SEQUENCE [LARGE SCALE GENOMIC DNA]</scope>
    <source>
        <strain evidence="2">DSM 11032</strain>
    </source>
</reference>
<dbReference type="RefSeq" id="WP_281247001.1">
    <property type="nucleotide sequence ID" value="NZ_FRDF01000003.1"/>
</dbReference>
<sequence length="40" mass="4554">MAALKVKRVVVLDIPDEFAFMDPALVRLLRARMSRWLPGA</sequence>
<organism evidence="1 2">
    <name type="scientific">Erythrobacter sanguineus</name>
    <dbReference type="NCBI Taxonomy" id="198312"/>
    <lineage>
        <taxon>Bacteria</taxon>
        <taxon>Pseudomonadati</taxon>
        <taxon>Pseudomonadota</taxon>
        <taxon>Alphaproteobacteria</taxon>
        <taxon>Sphingomonadales</taxon>
        <taxon>Erythrobacteraceae</taxon>
        <taxon>Erythrobacter/Porphyrobacter group</taxon>
        <taxon>Erythrobacter</taxon>
    </lineage>
</organism>
<dbReference type="EMBL" id="FRDF01000003">
    <property type="protein sequence ID" value="SHN51192.1"/>
    <property type="molecule type" value="Genomic_DNA"/>
</dbReference>
<evidence type="ECO:0000313" key="2">
    <source>
        <dbReference type="Proteomes" id="UP000184391"/>
    </source>
</evidence>
<protein>
    <submittedName>
        <fullName evidence="1">Uncharacterized protein</fullName>
    </submittedName>
</protein>
<name>A0A1M7RYR8_9SPHN</name>
<gene>
    <name evidence="1" type="ORF">SAMN02745193_00616</name>
</gene>